<gene>
    <name evidence="1" type="ORF">ACIGXA_14220</name>
</gene>
<evidence type="ECO:0000313" key="2">
    <source>
        <dbReference type="Proteomes" id="UP001614394"/>
    </source>
</evidence>
<dbReference type="Proteomes" id="UP001614394">
    <property type="component" value="Unassembled WGS sequence"/>
</dbReference>
<protein>
    <submittedName>
        <fullName evidence="1">Uncharacterized protein</fullName>
    </submittedName>
</protein>
<accession>A0ABW8C8D7</accession>
<comment type="caution">
    <text evidence="1">The sequence shown here is derived from an EMBL/GenBank/DDBJ whole genome shotgun (WGS) entry which is preliminary data.</text>
</comment>
<evidence type="ECO:0000313" key="1">
    <source>
        <dbReference type="EMBL" id="MFI9101671.1"/>
    </source>
</evidence>
<sequence length="112" mass="12078">MLIFDAYADAPPVIRETNLLLNLVTALQVASTSERVRELELRKAALLDRISLQTPADTEAADVAGEAAIALLGLDHGPLDVSAAVTRTRLGIRARCYVREQYAAYSDGLPIT</sequence>
<name>A0ABW8C8D7_9ACTN</name>
<proteinExistence type="predicted"/>
<reference evidence="1 2" key="1">
    <citation type="submission" date="2024-10" db="EMBL/GenBank/DDBJ databases">
        <title>The Natural Products Discovery Center: Release of the First 8490 Sequenced Strains for Exploring Actinobacteria Biosynthetic Diversity.</title>
        <authorList>
            <person name="Kalkreuter E."/>
            <person name="Kautsar S.A."/>
            <person name="Yang D."/>
            <person name="Bader C.D."/>
            <person name="Teijaro C.N."/>
            <person name="Fluegel L."/>
            <person name="Davis C.M."/>
            <person name="Simpson J.R."/>
            <person name="Lauterbach L."/>
            <person name="Steele A.D."/>
            <person name="Gui C."/>
            <person name="Meng S."/>
            <person name="Li G."/>
            <person name="Viehrig K."/>
            <person name="Ye F."/>
            <person name="Su P."/>
            <person name="Kiefer A.F."/>
            <person name="Nichols A."/>
            <person name="Cepeda A.J."/>
            <person name="Yan W."/>
            <person name="Fan B."/>
            <person name="Jiang Y."/>
            <person name="Adhikari A."/>
            <person name="Zheng C.-J."/>
            <person name="Schuster L."/>
            <person name="Cowan T.M."/>
            <person name="Smanski M.J."/>
            <person name="Chevrette M.G."/>
            <person name="De Carvalho L.P.S."/>
            <person name="Shen B."/>
        </authorList>
    </citation>
    <scope>NUCLEOTIDE SEQUENCE [LARGE SCALE GENOMIC DNA]</scope>
    <source>
        <strain evidence="1 2">NPDC053399</strain>
    </source>
</reference>
<dbReference type="EMBL" id="JBITYG010000003">
    <property type="protein sequence ID" value="MFI9101671.1"/>
    <property type="molecule type" value="Genomic_DNA"/>
</dbReference>
<organism evidence="1 2">
    <name type="scientific">Streptomyces fildesensis</name>
    <dbReference type="NCBI Taxonomy" id="375757"/>
    <lineage>
        <taxon>Bacteria</taxon>
        <taxon>Bacillati</taxon>
        <taxon>Actinomycetota</taxon>
        <taxon>Actinomycetes</taxon>
        <taxon>Kitasatosporales</taxon>
        <taxon>Streptomycetaceae</taxon>
        <taxon>Streptomyces</taxon>
    </lineage>
</organism>
<keyword evidence="2" id="KW-1185">Reference proteome</keyword>
<dbReference type="RefSeq" id="WP_399648326.1">
    <property type="nucleotide sequence ID" value="NZ_JBITYG010000003.1"/>
</dbReference>